<evidence type="ECO:0000256" key="1">
    <source>
        <dbReference type="SAM" id="MobiDB-lite"/>
    </source>
</evidence>
<feature type="region of interest" description="Disordered" evidence="1">
    <location>
        <begin position="1"/>
        <end position="23"/>
    </location>
</feature>
<evidence type="ECO:0000313" key="2">
    <source>
        <dbReference type="EMBL" id="CAD8421528.1"/>
    </source>
</evidence>
<accession>A0A7S0GK69</accession>
<dbReference type="AlphaFoldDB" id="A0A7S0GK69"/>
<sequence length="101" mass="11448">MIEDAVISKQPKRRLRARREQRSKQTVTNTELFDFLMKSILEKKSLDAVAAATYSSESRSDAADIAVKSLMEGYFATVDDKKKPIECKSYSLNFCSVTNFV</sequence>
<dbReference type="EMBL" id="HBEL01037923">
    <property type="protein sequence ID" value="CAD8421528.1"/>
    <property type="molecule type" value="Transcribed_RNA"/>
</dbReference>
<reference evidence="2" key="1">
    <citation type="submission" date="2021-01" db="EMBL/GenBank/DDBJ databases">
        <authorList>
            <person name="Corre E."/>
            <person name="Pelletier E."/>
            <person name="Niang G."/>
            <person name="Scheremetjew M."/>
            <person name="Finn R."/>
            <person name="Kale V."/>
            <person name="Holt S."/>
            <person name="Cochrane G."/>
            <person name="Meng A."/>
            <person name="Brown T."/>
            <person name="Cohen L."/>
        </authorList>
    </citation>
    <scope>NUCLEOTIDE SEQUENCE</scope>
    <source>
        <strain evidence="2">CCAP1064/1</strain>
    </source>
</reference>
<protein>
    <submittedName>
        <fullName evidence="2">Uncharacterized protein</fullName>
    </submittedName>
</protein>
<name>A0A7S0GK69_9STRA</name>
<organism evidence="2">
    <name type="scientific">Proboscia inermis</name>
    <dbReference type="NCBI Taxonomy" id="420281"/>
    <lineage>
        <taxon>Eukaryota</taxon>
        <taxon>Sar</taxon>
        <taxon>Stramenopiles</taxon>
        <taxon>Ochrophyta</taxon>
        <taxon>Bacillariophyta</taxon>
        <taxon>Coscinodiscophyceae</taxon>
        <taxon>Rhizosoleniophycidae</taxon>
        <taxon>Rhizosoleniales</taxon>
        <taxon>Rhizosoleniaceae</taxon>
        <taxon>Proboscia</taxon>
    </lineage>
</organism>
<proteinExistence type="predicted"/>
<gene>
    <name evidence="2" type="ORF">PINE0816_LOCUS17682</name>
</gene>